<evidence type="ECO:0000313" key="3">
    <source>
        <dbReference type="Proteomes" id="UP001457282"/>
    </source>
</evidence>
<proteinExistence type="predicted"/>
<dbReference type="AlphaFoldDB" id="A0AAW1VKJ4"/>
<dbReference type="Proteomes" id="UP001457282">
    <property type="component" value="Unassembled WGS sequence"/>
</dbReference>
<dbReference type="PANTHER" id="PTHR34061:SF17">
    <property type="entry name" value="EXPRESSED PROTEIN"/>
    <property type="match status" value="1"/>
</dbReference>
<organism evidence="1 3">
    <name type="scientific">Rubus argutus</name>
    <name type="common">Southern blackberry</name>
    <dbReference type="NCBI Taxonomy" id="59490"/>
    <lineage>
        <taxon>Eukaryota</taxon>
        <taxon>Viridiplantae</taxon>
        <taxon>Streptophyta</taxon>
        <taxon>Embryophyta</taxon>
        <taxon>Tracheophyta</taxon>
        <taxon>Spermatophyta</taxon>
        <taxon>Magnoliopsida</taxon>
        <taxon>eudicotyledons</taxon>
        <taxon>Gunneridae</taxon>
        <taxon>Pentapetalae</taxon>
        <taxon>rosids</taxon>
        <taxon>fabids</taxon>
        <taxon>Rosales</taxon>
        <taxon>Rosaceae</taxon>
        <taxon>Rosoideae</taxon>
        <taxon>Rosoideae incertae sedis</taxon>
        <taxon>Rubus</taxon>
    </lineage>
</organism>
<dbReference type="PANTHER" id="PTHR34061">
    <property type="entry name" value="PROTEIN, PUTATIVE-RELATED"/>
    <property type="match status" value="1"/>
</dbReference>
<evidence type="ECO:0000313" key="2">
    <source>
        <dbReference type="EMBL" id="KAK9949193.1"/>
    </source>
</evidence>
<name>A0AAW1VKJ4_RUBAR</name>
<comment type="caution">
    <text evidence="1">The sequence shown here is derived from an EMBL/GenBank/DDBJ whole genome shotgun (WGS) entry which is preliminary data.</text>
</comment>
<dbReference type="EMBL" id="JBEDUW010000001">
    <property type="protein sequence ID" value="KAK9949193.1"/>
    <property type="molecule type" value="Genomic_DNA"/>
</dbReference>
<reference evidence="1 3" key="1">
    <citation type="journal article" date="2023" name="G3 (Bethesda)">
        <title>A chromosome-length genome assembly and annotation of blackberry (Rubus argutus, cv. 'Hillquist').</title>
        <authorList>
            <person name="Bruna T."/>
            <person name="Aryal R."/>
            <person name="Dudchenko O."/>
            <person name="Sargent D.J."/>
            <person name="Mead D."/>
            <person name="Buti M."/>
            <person name="Cavallini A."/>
            <person name="Hytonen T."/>
            <person name="Andres J."/>
            <person name="Pham M."/>
            <person name="Weisz D."/>
            <person name="Mascagni F."/>
            <person name="Usai G."/>
            <person name="Natali L."/>
            <person name="Bassil N."/>
            <person name="Fernandez G.E."/>
            <person name="Lomsadze A."/>
            <person name="Armour M."/>
            <person name="Olukolu B."/>
            <person name="Poorten T."/>
            <person name="Britton C."/>
            <person name="Davik J."/>
            <person name="Ashrafi H."/>
            <person name="Aiden E.L."/>
            <person name="Borodovsky M."/>
            <person name="Worthington M."/>
        </authorList>
    </citation>
    <scope>NUCLEOTIDE SEQUENCE [LARGE SCALE GENOMIC DNA]</scope>
    <source>
        <strain evidence="1">PI 553951</strain>
    </source>
</reference>
<sequence>MDRYHPLRSDSMGPKSCTSLCHCGGFQVEVAPKQALVGRATSGTTVPMCKKLDELGGWLIDNVIAAFFGSLQRCSCIHIDTKDEPDHDPIYMPLGNANHEDANSIEIPIVTGM</sequence>
<dbReference type="EMBL" id="JBEDUW010000249">
    <property type="protein sequence ID" value="KAK9902563.1"/>
    <property type="molecule type" value="Genomic_DNA"/>
</dbReference>
<gene>
    <name evidence="1" type="ORF">M0R45_001499</name>
    <name evidence="2" type="ORF">M0R45_004727</name>
</gene>
<protein>
    <submittedName>
        <fullName evidence="1">Uncharacterized protein</fullName>
    </submittedName>
</protein>
<evidence type="ECO:0000313" key="1">
    <source>
        <dbReference type="EMBL" id="KAK9902563.1"/>
    </source>
</evidence>
<keyword evidence="3" id="KW-1185">Reference proteome</keyword>
<accession>A0AAW1VKJ4</accession>